<evidence type="ECO:0000313" key="1">
    <source>
        <dbReference type="EMBL" id="RVW28757.1"/>
    </source>
</evidence>
<proteinExistence type="predicted"/>
<sequence length="120" mass="13687">MVAQSSVEAESHAIAHGIYEGLWIKQMLEELKIGVHQPMQFFSDNKAALEISQNPIHHDRTEHVEADRHFIKEKIESRVLDITYVPTKKQVADVLTKGLSRSRFKFMVGKLGMLNIFCPA</sequence>
<evidence type="ECO:0000313" key="2">
    <source>
        <dbReference type="Proteomes" id="UP000288805"/>
    </source>
</evidence>
<gene>
    <name evidence="1" type="primary">GIP_136</name>
    <name evidence="1" type="ORF">CK203_089246</name>
</gene>
<protein>
    <submittedName>
        <fullName evidence="1">Copia protein</fullName>
    </submittedName>
</protein>
<reference evidence="1 2" key="1">
    <citation type="journal article" date="2018" name="PLoS Genet.">
        <title>Population sequencing reveals clonal diversity and ancestral inbreeding in the grapevine cultivar Chardonnay.</title>
        <authorList>
            <person name="Roach M.J."/>
            <person name="Johnson D.L."/>
            <person name="Bohlmann J."/>
            <person name="van Vuuren H.J."/>
            <person name="Jones S.J."/>
            <person name="Pretorius I.S."/>
            <person name="Schmidt S.A."/>
            <person name="Borneman A.R."/>
        </authorList>
    </citation>
    <scope>NUCLEOTIDE SEQUENCE [LARGE SCALE GENOMIC DNA]</scope>
    <source>
        <strain evidence="2">cv. Chardonnay</strain>
        <tissue evidence="1">Leaf</tissue>
    </source>
</reference>
<comment type="caution">
    <text evidence="1">The sequence shown here is derived from an EMBL/GenBank/DDBJ whole genome shotgun (WGS) entry which is preliminary data.</text>
</comment>
<dbReference type="AlphaFoldDB" id="A0A438CZZ0"/>
<dbReference type="PANTHER" id="PTHR11439">
    <property type="entry name" value="GAG-POL-RELATED RETROTRANSPOSON"/>
    <property type="match status" value="1"/>
</dbReference>
<accession>A0A438CZZ0</accession>
<organism evidence="1 2">
    <name type="scientific">Vitis vinifera</name>
    <name type="common">Grape</name>
    <dbReference type="NCBI Taxonomy" id="29760"/>
    <lineage>
        <taxon>Eukaryota</taxon>
        <taxon>Viridiplantae</taxon>
        <taxon>Streptophyta</taxon>
        <taxon>Embryophyta</taxon>
        <taxon>Tracheophyta</taxon>
        <taxon>Spermatophyta</taxon>
        <taxon>Magnoliopsida</taxon>
        <taxon>eudicotyledons</taxon>
        <taxon>Gunneridae</taxon>
        <taxon>Pentapetalae</taxon>
        <taxon>rosids</taxon>
        <taxon>Vitales</taxon>
        <taxon>Vitaceae</taxon>
        <taxon>Viteae</taxon>
        <taxon>Vitis</taxon>
    </lineage>
</organism>
<dbReference type="CDD" id="cd09272">
    <property type="entry name" value="RNase_HI_RT_Ty1"/>
    <property type="match status" value="1"/>
</dbReference>
<dbReference type="Proteomes" id="UP000288805">
    <property type="component" value="Unassembled WGS sequence"/>
</dbReference>
<dbReference type="EMBL" id="QGNW01001879">
    <property type="protein sequence ID" value="RVW28757.1"/>
    <property type="molecule type" value="Genomic_DNA"/>
</dbReference>
<dbReference type="PANTHER" id="PTHR11439:SF440">
    <property type="entry name" value="INTEGRASE CATALYTIC DOMAIN-CONTAINING PROTEIN"/>
    <property type="match status" value="1"/>
</dbReference>
<name>A0A438CZZ0_VITVI</name>